<organism evidence="4 5">
    <name type="scientific">Enterocloster clostridioformis</name>
    <dbReference type="NCBI Taxonomy" id="1531"/>
    <lineage>
        <taxon>Bacteria</taxon>
        <taxon>Bacillati</taxon>
        <taxon>Bacillota</taxon>
        <taxon>Clostridia</taxon>
        <taxon>Lachnospirales</taxon>
        <taxon>Lachnospiraceae</taxon>
        <taxon>Enterocloster</taxon>
    </lineage>
</organism>
<keyword evidence="1" id="KW-0677">Repeat</keyword>
<evidence type="ECO:0000256" key="3">
    <source>
        <dbReference type="SAM" id="SignalP"/>
    </source>
</evidence>
<feature type="chain" id="PRO_5042941431" description="Cell wall binding repeat-containing protein" evidence="3">
    <location>
        <begin position="29"/>
        <end position="312"/>
    </location>
</feature>
<proteinExistence type="predicted"/>
<evidence type="ECO:0000256" key="1">
    <source>
        <dbReference type="ARBA" id="ARBA00022737"/>
    </source>
</evidence>
<dbReference type="Pfam" id="PF19085">
    <property type="entry name" value="Choline_bind_2"/>
    <property type="match status" value="1"/>
</dbReference>
<protein>
    <recommendedName>
        <fullName evidence="6">Cell wall binding repeat-containing protein</fullName>
    </recommendedName>
</protein>
<dbReference type="Gene3D" id="2.10.270.20">
    <property type="match status" value="1"/>
</dbReference>
<evidence type="ECO:0000256" key="2">
    <source>
        <dbReference type="PROSITE-ProRule" id="PRU00591"/>
    </source>
</evidence>
<evidence type="ECO:0000313" key="4">
    <source>
        <dbReference type="EMBL" id="QIX93555.1"/>
    </source>
</evidence>
<dbReference type="AlphaFoldDB" id="A0AAP9M3X9"/>
<dbReference type="InterPro" id="IPR018337">
    <property type="entry name" value="Cell_wall/Cho-bd_repeat"/>
</dbReference>
<evidence type="ECO:0008006" key="6">
    <source>
        <dbReference type="Google" id="ProtNLM"/>
    </source>
</evidence>
<name>A0AAP9M3X9_9FIRM</name>
<dbReference type="RefSeq" id="WP_003523336.1">
    <property type="nucleotide sequence ID" value="NZ_CABKQO010000001.1"/>
</dbReference>
<sequence length="312" mass="35340">MLKIMKKNKSCVVAFLITVCLVYPWSKACGAEKGTWDLSENGKHWMFFYSPGNPAEDEWIEYEGKEYYLDSKGYMKTGWVTDKEDGNKYYLGEDGAKCFNTFTPDGHYVGPDGIILKSFDTYRKAVKKELSALLKDKQYKAAASQSLPGFLLIDLNGDDYLDIAVVHGADSQERVLLAAVWKPGEEEIIRSAESDFTGTGESRLLRNPKTGSVWLVADAGNGWDRDYSVMDENGSYFENVWHFSAELDDWGEPEYYVNGQKYAQEDWFLAMAMAEEEAGDCIKEGCLPLDEEHIKQAVDREPGPEELPLWQP</sequence>
<accession>A0AAP9M3X9</accession>
<dbReference type="Pfam" id="PF01473">
    <property type="entry name" value="Choline_bind_1"/>
    <property type="match status" value="1"/>
</dbReference>
<evidence type="ECO:0000313" key="5">
    <source>
        <dbReference type="Proteomes" id="UP000501069"/>
    </source>
</evidence>
<dbReference type="EMBL" id="CP050964">
    <property type="protein sequence ID" value="QIX93555.1"/>
    <property type="molecule type" value="Genomic_DNA"/>
</dbReference>
<dbReference type="PROSITE" id="PS51170">
    <property type="entry name" value="CW"/>
    <property type="match status" value="1"/>
</dbReference>
<feature type="signal peptide" evidence="3">
    <location>
        <begin position="1"/>
        <end position="28"/>
    </location>
</feature>
<keyword evidence="3" id="KW-0732">Signal</keyword>
<gene>
    <name evidence="4" type="ORF">FOC47_25250</name>
</gene>
<reference evidence="4 5" key="1">
    <citation type="submission" date="2019-11" db="EMBL/GenBank/DDBJ databases">
        <title>FDA dAtabase for Regulatory Grade micrObial Sequences (FDA-ARGOS): Supporting development and validation of Infectious Disease Dx tests.</title>
        <authorList>
            <person name="Turner S."/>
            <person name="Byrd R."/>
            <person name="Tallon L."/>
            <person name="Sadzewicz L."/>
            <person name="Vavikolanu K."/>
            <person name="Mehta A."/>
            <person name="Aluvathingal J."/>
            <person name="Nadendla S."/>
            <person name="Myers T."/>
            <person name="Yan Y."/>
            <person name="Sichtig H."/>
        </authorList>
    </citation>
    <scope>NUCLEOTIDE SEQUENCE [LARGE SCALE GENOMIC DNA]</scope>
    <source>
        <strain evidence="4 5">FDAARGOS_739</strain>
    </source>
</reference>
<dbReference type="SUPFAM" id="SSF69360">
    <property type="entry name" value="Cell wall binding repeat"/>
    <property type="match status" value="1"/>
</dbReference>
<feature type="repeat" description="Cell wall-binding" evidence="2">
    <location>
        <begin position="76"/>
        <end position="97"/>
    </location>
</feature>
<dbReference type="Proteomes" id="UP000501069">
    <property type="component" value="Chromosome"/>
</dbReference>
<dbReference type="GeneID" id="57964508"/>